<keyword evidence="1" id="KW-0472">Membrane</keyword>
<evidence type="ECO:0000313" key="3">
    <source>
        <dbReference type="Proteomes" id="UP001620514"/>
    </source>
</evidence>
<feature type="transmembrane region" description="Helical" evidence="1">
    <location>
        <begin position="12"/>
        <end position="36"/>
    </location>
</feature>
<dbReference type="EMBL" id="JBIYDN010000042">
    <property type="protein sequence ID" value="MFK4448036.1"/>
    <property type="molecule type" value="Genomic_DNA"/>
</dbReference>
<sequence length="226" mass="23960">MFDITLPIANLIFNLANMALIVGAILVAIGTIAAIWTSGIRDRFADERIQVNEAQTATAREEAARANENTEKLKESNLILQAAADHERAERLKLEARMAPRRLSAGATAAMSAKARELCPRIGNIPVTAAGGNNEAQTYATDFVTIFRGAGCASDLALPIPGLRPEVEGVHIGVRDIANIPPEARLLGEILTAGGVAYSIGPLTPEFFAGERLVLIVGAKANDVRP</sequence>
<accession>A0ABW8MZ44</accession>
<proteinExistence type="predicted"/>
<evidence type="ECO:0000256" key="1">
    <source>
        <dbReference type="SAM" id="Phobius"/>
    </source>
</evidence>
<protein>
    <submittedName>
        <fullName evidence="2">Uncharacterized protein</fullName>
    </submittedName>
</protein>
<name>A0ABW8MZ44_9BURK</name>
<organism evidence="2 3">
    <name type="scientific">Caballeronia udeis</name>
    <dbReference type="NCBI Taxonomy" id="1232866"/>
    <lineage>
        <taxon>Bacteria</taxon>
        <taxon>Pseudomonadati</taxon>
        <taxon>Pseudomonadota</taxon>
        <taxon>Betaproteobacteria</taxon>
        <taxon>Burkholderiales</taxon>
        <taxon>Burkholderiaceae</taxon>
        <taxon>Caballeronia</taxon>
    </lineage>
</organism>
<reference evidence="2 3" key="1">
    <citation type="submission" date="2024-10" db="EMBL/GenBank/DDBJ databases">
        <authorList>
            <person name="Deangelis K."/>
            <person name="Huntemann M."/>
            <person name="Clum A."/>
            <person name="Wang J."/>
            <person name="Palaniappan K."/>
            <person name="Ritter S."/>
            <person name="Chen I.-M."/>
            <person name="Stamatis D."/>
            <person name="Reddy T."/>
            <person name="O'Malley R."/>
            <person name="Daum C."/>
            <person name="Ng V."/>
            <person name="Ivanova N."/>
            <person name="Kyrpides N."/>
            <person name="Woyke T."/>
        </authorList>
    </citation>
    <scope>NUCLEOTIDE SEQUENCE [LARGE SCALE GENOMIC DNA]</scope>
    <source>
        <strain evidence="2 3">GAS97</strain>
    </source>
</reference>
<dbReference type="RefSeq" id="WP_404614042.1">
    <property type="nucleotide sequence ID" value="NZ_JBIYDN010000042.1"/>
</dbReference>
<evidence type="ECO:0000313" key="2">
    <source>
        <dbReference type="EMBL" id="MFK4448036.1"/>
    </source>
</evidence>
<dbReference type="Proteomes" id="UP001620514">
    <property type="component" value="Unassembled WGS sequence"/>
</dbReference>
<comment type="caution">
    <text evidence="2">The sequence shown here is derived from an EMBL/GenBank/DDBJ whole genome shotgun (WGS) entry which is preliminary data.</text>
</comment>
<gene>
    <name evidence="2" type="ORF">ABH943_008079</name>
</gene>
<keyword evidence="3" id="KW-1185">Reference proteome</keyword>
<reference evidence="2 3" key="2">
    <citation type="submission" date="2024-11" db="EMBL/GenBank/DDBJ databases">
        <title>Using genomics to understand microbial adaptation to soil warming.</title>
        <authorList>
            <person name="Deangelis K.M. PhD."/>
        </authorList>
    </citation>
    <scope>NUCLEOTIDE SEQUENCE [LARGE SCALE GENOMIC DNA]</scope>
    <source>
        <strain evidence="2 3">GAS97</strain>
    </source>
</reference>
<keyword evidence="1" id="KW-0812">Transmembrane</keyword>
<keyword evidence="1" id="KW-1133">Transmembrane helix</keyword>